<evidence type="ECO:0000313" key="3">
    <source>
        <dbReference type="Proteomes" id="UP000029878"/>
    </source>
</evidence>
<keyword evidence="1" id="KW-0812">Transmembrane</keyword>
<reference evidence="2 3" key="1">
    <citation type="journal article" date="2014" name="Genome Announc.">
        <title>Draft genome sequences of eight enterohepatic helicobacter species isolated from both laboratory and wild rodents.</title>
        <authorList>
            <person name="Sheh A."/>
            <person name="Shen Z."/>
            <person name="Fox J.G."/>
        </authorList>
    </citation>
    <scope>NUCLEOTIDE SEQUENCE [LARGE SCALE GENOMIC DNA]</scope>
    <source>
        <strain evidence="2 3">ATCC 700114</strain>
    </source>
</reference>
<keyword evidence="1" id="KW-1133">Transmembrane helix</keyword>
<dbReference type="EMBL" id="JRPL02000001">
    <property type="protein sequence ID" value="TLD84915.1"/>
    <property type="molecule type" value="Genomic_DNA"/>
</dbReference>
<dbReference type="RefSeq" id="WP_034347665.1">
    <property type="nucleotide sequence ID" value="NZ_FZNG01000002.1"/>
</dbReference>
<evidence type="ECO:0008006" key="4">
    <source>
        <dbReference type="Google" id="ProtNLM"/>
    </source>
</evidence>
<gene>
    <name evidence="2" type="ORF">LS81_000710</name>
</gene>
<feature type="transmembrane region" description="Helical" evidence="1">
    <location>
        <begin position="12"/>
        <end position="34"/>
    </location>
</feature>
<accession>A0A4U8SFD3</accession>
<feature type="transmembrane region" description="Helical" evidence="1">
    <location>
        <begin position="138"/>
        <end position="156"/>
    </location>
</feature>
<evidence type="ECO:0000313" key="2">
    <source>
        <dbReference type="EMBL" id="TLD84915.1"/>
    </source>
</evidence>
<organism evidence="2 3">
    <name type="scientific">Helicobacter trogontum</name>
    <dbReference type="NCBI Taxonomy" id="50960"/>
    <lineage>
        <taxon>Bacteria</taxon>
        <taxon>Pseudomonadati</taxon>
        <taxon>Campylobacterota</taxon>
        <taxon>Epsilonproteobacteria</taxon>
        <taxon>Campylobacterales</taxon>
        <taxon>Helicobacteraceae</taxon>
        <taxon>Helicobacter</taxon>
    </lineage>
</organism>
<sequence length="158" mass="18581">MTYKQTKIKHILFIILGIMAFLIYVLLSDIYPILPPLMGVLFLVFHKHYNDEKFYIPTILLACLFFYELDKSLLVGIIPCVFFIVRFFIADQLESIMVINATFILIYICSLYLLYFAGLLLCNILFQTPMLSASTIYIYYLAIDYILALLYYYLIIKE</sequence>
<name>A0A4U8SFD3_9HELI</name>
<feature type="transmembrane region" description="Helical" evidence="1">
    <location>
        <begin position="54"/>
        <end position="85"/>
    </location>
</feature>
<keyword evidence="1" id="KW-0472">Membrane</keyword>
<feature type="transmembrane region" description="Helical" evidence="1">
    <location>
        <begin position="97"/>
        <end position="126"/>
    </location>
</feature>
<protein>
    <recommendedName>
        <fullName evidence="4">Rod shape-determining protein MreD</fullName>
    </recommendedName>
</protein>
<dbReference type="OrthoDB" id="5329587at2"/>
<dbReference type="AlphaFoldDB" id="A0A4U8SFD3"/>
<proteinExistence type="predicted"/>
<evidence type="ECO:0000256" key="1">
    <source>
        <dbReference type="SAM" id="Phobius"/>
    </source>
</evidence>
<comment type="caution">
    <text evidence="2">The sequence shown here is derived from an EMBL/GenBank/DDBJ whole genome shotgun (WGS) entry which is preliminary data.</text>
</comment>
<dbReference type="Proteomes" id="UP000029878">
    <property type="component" value="Unassembled WGS sequence"/>
</dbReference>